<reference evidence="1" key="1">
    <citation type="submission" date="2018-03" db="EMBL/GenBank/DDBJ databases">
        <authorList>
            <person name="Guldener U."/>
        </authorList>
    </citation>
    <scope>NUCLEOTIDE SEQUENCE</scope>
</reference>
<proteinExistence type="predicted"/>
<dbReference type="EMBL" id="ONZP01000491">
    <property type="protein sequence ID" value="SPJ85648.1"/>
    <property type="molecule type" value="Genomic_DNA"/>
</dbReference>
<comment type="caution">
    <text evidence="1">The sequence shown here is derived from an EMBL/GenBank/DDBJ whole genome shotgun (WGS) entry which is preliminary data.</text>
</comment>
<dbReference type="Proteomes" id="UP001187734">
    <property type="component" value="Unassembled WGS sequence"/>
</dbReference>
<accession>A0AAE8SMZ3</accession>
<evidence type="ECO:0000313" key="2">
    <source>
        <dbReference type="Proteomes" id="UP001187734"/>
    </source>
</evidence>
<name>A0AAE8SMZ3_9HYPO</name>
<organism evidence="1 2">
    <name type="scientific">Fusarium torulosum</name>
    <dbReference type="NCBI Taxonomy" id="33205"/>
    <lineage>
        <taxon>Eukaryota</taxon>
        <taxon>Fungi</taxon>
        <taxon>Dikarya</taxon>
        <taxon>Ascomycota</taxon>
        <taxon>Pezizomycotina</taxon>
        <taxon>Sordariomycetes</taxon>
        <taxon>Hypocreomycetidae</taxon>
        <taxon>Hypocreales</taxon>
        <taxon>Nectriaceae</taxon>
        <taxon>Fusarium</taxon>
    </lineage>
</organism>
<sequence length="60" mass="6986">MSLNIQAYGLDVCNHLLLPYESERTSRFLASLCIRRYMMLIVSSLVFDSHGSISSYWLRQ</sequence>
<gene>
    <name evidence="1" type="ORF">FTOL_11429</name>
</gene>
<keyword evidence="2" id="KW-1185">Reference proteome</keyword>
<dbReference type="AlphaFoldDB" id="A0AAE8SMZ3"/>
<evidence type="ECO:0000313" key="1">
    <source>
        <dbReference type="EMBL" id="SPJ85648.1"/>
    </source>
</evidence>
<protein>
    <submittedName>
        <fullName evidence="1">Uncharacterized protein</fullName>
    </submittedName>
</protein>